<comment type="caution">
    <text evidence="2">The sequence shown here is derived from an EMBL/GenBank/DDBJ whole genome shotgun (WGS) entry which is preliminary data.</text>
</comment>
<gene>
    <name evidence="2" type="ORF">C0Q70_09098</name>
</gene>
<feature type="compositionally biased region" description="Basic and acidic residues" evidence="1">
    <location>
        <begin position="138"/>
        <end position="152"/>
    </location>
</feature>
<accession>A0A2T7P8V7</accession>
<feature type="region of interest" description="Disordered" evidence="1">
    <location>
        <begin position="1"/>
        <end position="48"/>
    </location>
</feature>
<evidence type="ECO:0000313" key="2">
    <source>
        <dbReference type="EMBL" id="PVD29841.1"/>
    </source>
</evidence>
<sequence>MKTSARSAAHRSSTGSLTDDSVNFSTHDGDGVTTSPPQSPTSDKEVQGSLDQLSMLFGIEEEKCPPGIVPGRRHSRLSKGGVPRSDLAKASFIYQRIDFGVLGKCVPPFVRAHLNRNGRYLPETFILRVNYLRRRKQLGDDSTVKRPTKEPTSRTCNEAGPSPTPRITVAKS</sequence>
<evidence type="ECO:0000313" key="3">
    <source>
        <dbReference type="Proteomes" id="UP000245119"/>
    </source>
</evidence>
<dbReference type="AlphaFoldDB" id="A0A2T7P8V7"/>
<keyword evidence="3" id="KW-1185">Reference proteome</keyword>
<feature type="region of interest" description="Disordered" evidence="1">
    <location>
        <begin position="138"/>
        <end position="172"/>
    </location>
</feature>
<feature type="compositionally biased region" description="Low complexity" evidence="1">
    <location>
        <begin position="1"/>
        <end position="16"/>
    </location>
</feature>
<reference evidence="2 3" key="1">
    <citation type="submission" date="2018-04" db="EMBL/GenBank/DDBJ databases">
        <title>The genome of golden apple snail Pomacea canaliculata provides insight into stress tolerance and invasive adaptation.</title>
        <authorList>
            <person name="Liu C."/>
            <person name="Liu B."/>
            <person name="Ren Y."/>
            <person name="Zhang Y."/>
            <person name="Wang H."/>
            <person name="Li S."/>
            <person name="Jiang F."/>
            <person name="Yin L."/>
            <person name="Zhang G."/>
            <person name="Qian W."/>
            <person name="Fan W."/>
        </authorList>
    </citation>
    <scope>NUCLEOTIDE SEQUENCE [LARGE SCALE GENOMIC DNA]</scope>
    <source>
        <strain evidence="2">SZHN2017</strain>
        <tissue evidence="2">Muscle</tissue>
    </source>
</reference>
<protein>
    <submittedName>
        <fullName evidence="2">Uncharacterized protein</fullName>
    </submittedName>
</protein>
<dbReference type="EMBL" id="PZQS01000005">
    <property type="protein sequence ID" value="PVD29841.1"/>
    <property type="molecule type" value="Genomic_DNA"/>
</dbReference>
<evidence type="ECO:0000256" key="1">
    <source>
        <dbReference type="SAM" id="MobiDB-lite"/>
    </source>
</evidence>
<name>A0A2T7P8V7_POMCA</name>
<proteinExistence type="predicted"/>
<organism evidence="2 3">
    <name type="scientific">Pomacea canaliculata</name>
    <name type="common">Golden apple snail</name>
    <dbReference type="NCBI Taxonomy" id="400727"/>
    <lineage>
        <taxon>Eukaryota</taxon>
        <taxon>Metazoa</taxon>
        <taxon>Spiralia</taxon>
        <taxon>Lophotrochozoa</taxon>
        <taxon>Mollusca</taxon>
        <taxon>Gastropoda</taxon>
        <taxon>Caenogastropoda</taxon>
        <taxon>Architaenioglossa</taxon>
        <taxon>Ampullarioidea</taxon>
        <taxon>Ampullariidae</taxon>
        <taxon>Pomacea</taxon>
    </lineage>
</organism>
<feature type="compositionally biased region" description="Polar residues" evidence="1">
    <location>
        <begin position="17"/>
        <end position="36"/>
    </location>
</feature>
<dbReference type="Proteomes" id="UP000245119">
    <property type="component" value="Linkage Group LG5"/>
</dbReference>